<comment type="caution">
    <text evidence="2">The sequence shown here is derived from an EMBL/GenBank/DDBJ whole genome shotgun (WGS) entry which is preliminary data.</text>
</comment>
<organism evidence="2 3">
    <name type="scientific">Thalassococcus arenae</name>
    <dbReference type="NCBI Taxonomy" id="2851652"/>
    <lineage>
        <taxon>Bacteria</taxon>
        <taxon>Pseudomonadati</taxon>
        <taxon>Pseudomonadota</taxon>
        <taxon>Alphaproteobacteria</taxon>
        <taxon>Rhodobacterales</taxon>
        <taxon>Roseobacteraceae</taxon>
        <taxon>Thalassococcus</taxon>
    </lineage>
</organism>
<dbReference type="InterPro" id="IPR017926">
    <property type="entry name" value="GATASE"/>
</dbReference>
<name>A0ABS6N8V8_9RHOB</name>
<dbReference type="PANTHER" id="PTHR42695:SF5">
    <property type="entry name" value="GLUTAMINE AMIDOTRANSFERASE YLR126C-RELATED"/>
    <property type="match status" value="1"/>
</dbReference>
<dbReference type="RefSeq" id="WP_217778549.1">
    <property type="nucleotide sequence ID" value="NZ_JAHRWL010000002.1"/>
</dbReference>
<accession>A0ABS6N8V8</accession>
<dbReference type="EMBL" id="JAHRWL010000002">
    <property type="protein sequence ID" value="MBV2360423.1"/>
    <property type="molecule type" value="Genomic_DNA"/>
</dbReference>
<protein>
    <submittedName>
        <fullName evidence="2">Type 1 glutamine amidotransferase</fullName>
    </submittedName>
</protein>
<proteinExistence type="predicted"/>
<evidence type="ECO:0000313" key="2">
    <source>
        <dbReference type="EMBL" id="MBV2360423.1"/>
    </source>
</evidence>
<dbReference type="PROSITE" id="PS51273">
    <property type="entry name" value="GATASE_TYPE_1"/>
    <property type="match status" value="1"/>
</dbReference>
<gene>
    <name evidence="2" type="ORF">KUH32_11610</name>
</gene>
<evidence type="ECO:0000259" key="1">
    <source>
        <dbReference type="Pfam" id="PF00117"/>
    </source>
</evidence>
<keyword evidence="3" id="KW-1185">Reference proteome</keyword>
<dbReference type="Pfam" id="PF00117">
    <property type="entry name" value="GATase"/>
    <property type="match status" value="1"/>
</dbReference>
<dbReference type="InterPro" id="IPR044992">
    <property type="entry name" value="ChyE-like"/>
</dbReference>
<sequence>MKIGILQTGLVPENLAQTSGEYPAMFERLLGGHGFEFQTWAVVNGAFPDGPGDADGWLITGSRHGVYEDHPWIAPLEQLIRDIVEADKPLIGVCFGHQIIAQALGGRVEKFAGGWSVGPQDYEFPDGRKTVQAWHQDQVVEAPAGAQVVASNDFCRNAALVYPGKAYTVQPHPEFDDTFIAGLIETRAPGVVPQDQLEAATKRLGEPLDSAGFGAQFARFFRERRL</sequence>
<keyword evidence="2" id="KW-0315">Glutamine amidotransferase</keyword>
<dbReference type="Proteomes" id="UP001166293">
    <property type="component" value="Unassembled WGS sequence"/>
</dbReference>
<dbReference type="CDD" id="cd01741">
    <property type="entry name" value="GATase1_1"/>
    <property type="match status" value="1"/>
</dbReference>
<feature type="domain" description="Glutamine amidotransferase" evidence="1">
    <location>
        <begin position="73"/>
        <end position="176"/>
    </location>
</feature>
<dbReference type="PANTHER" id="PTHR42695">
    <property type="entry name" value="GLUTAMINE AMIDOTRANSFERASE YLR126C-RELATED"/>
    <property type="match status" value="1"/>
</dbReference>
<reference evidence="2" key="1">
    <citation type="submission" date="2021-06" db="EMBL/GenBank/DDBJ databases">
        <title>Thalassococcus sp. CAU 1522 isolated from sea sand, Republic of Korea.</title>
        <authorList>
            <person name="Kim W."/>
        </authorList>
    </citation>
    <scope>NUCLEOTIDE SEQUENCE</scope>
    <source>
        <strain evidence="2">CAU 1522</strain>
    </source>
</reference>
<evidence type="ECO:0000313" key="3">
    <source>
        <dbReference type="Proteomes" id="UP001166293"/>
    </source>
</evidence>